<feature type="transmembrane region" description="Helical" evidence="5">
    <location>
        <begin position="47"/>
        <end position="69"/>
    </location>
</feature>
<evidence type="ECO:0000256" key="4">
    <source>
        <dbReference type="ARBA" id="ARBA00023136"/>
    </source>
</evidence>
<feature type="transmembrane region" description="Helical" evidence="5">
    <location>
        <begin position="116"/>
        <end position="138"/>
    </location>
</feature>
<gene>
    <name evidence="6" type="ORF">ParKJ_21610</name>
</gene>
<dbReference type="InterPro" id="IPR032808">
    <property type="entry name" value="DoxX"/>
</dbReference>
<evidence type="ECO:0000256" key="3">
    <source>
        <dbReference type="ARBA" id="ARBA00022989"/>
    </source>
</evidence>
<reference evidence="6" key="1">
    <citation type="submission" date="2022-08" db="EMBL/GenBank/DDBJ databases">
        <authorList>
            <person name="Kim S.-J."/>
        </authorList>
    </citation>
    <scope>NUCLEOTIDE SEQUENCE</scope>
    <source>
        <strain evidence="6">KJ</strain>
    </source>
</reference>
<protein>
    <submittedName>
        <fullName evidence="6">DoxX family protein</fullName>
    </submittedName>
</protein>
<sequence length="170" mass="18349">MNFLNLIAIPLIARFCLVIMFPFSAFDKIAHWKEAMQQATSSFLPGGAVLIVIAIVVEFVTPVCIVIGWHDRLAAFVLAGFCAVTALLYHPFWKYPHFWSNPGEGRSHFWDFLKNFGLVGGLLLLVIGGIPVSALSVLNHPLPSAPYAGVASMPSSSTSAGNAQPCPPIL</sequence>
<feature type="transmembrane region" description="Helical" evidence="5">
    <location>
        <begin position="75"/>
        <end position="95"/>
    </location>
</feature>
<keyword evidence="4 5" id="KW-0472">Membrane</keyword>
<organism evidence="6 7">
    <name type="scientific">Paraburkholderia fungorum</name>
    <dbReference type="NCBI Taxonomy" id="134537"/>
    <lineage>
        <taxon>Bacteria</taxon>
        <taxon>Pseudomonadati</taxon>
        <taxon>Pseudomonadota</taxon>
        <taxon>Betaproteobacteria</taxon>
        <taxon>Burkholderiales</taxon>
        <taxon>Burkholderiaceae</taxon>
        <taxon>Paraburkholderia</taxon>
    </lineage>
</organism>
<evidence type="ECO:0000256" key="1">
    <source>
        <dbReference type="ARBA" id="ARBA00004141"/>
    </source>
</evidence>
<evidence type="ECO:0000313" key="7">
    <source>
        <dbReference type="Proteomes" id="UP001246473"/>
    </source>
</evidence>
<dbReference type="Pfam" id="PF07681">
    <property type="entry name" value="DoxX"/>
    <property type="match status" value="1"/>
</dbReference>
<dbReference type="Proteomes" id="UP001246473">
    <property type="component" value="Unassembled WGS sequence"/>
</dbReference>
<dbReference type="GO" id="GO:0016020">
    <property type="term" value="C:membrane"/>
    <property type="evidence" value="ECO:0007669"/>
    <property type="project" value="UniProtKB-SubCell"/>
</dbReference>
<proteinExistence type="predicted"/>
<evidence type="ECO:0000256" key="2">
    <source>
        <dbReference type="ARBA" id="ARBA00022692"/>
    </source>
</evidence>
<evidence type="ECO:0000313" key="6">
    <source>
        <dbReference type="EMBL" id="MDT8840029.1"/>
    </source>
</evidence>
<dbReference type="RefSeq" id="WP_315696969.1">
    <property type="nucleotide sequence ID" value="NZ_JANSLM010000008.1"/>
</dbReference>
<feature type="transmembrane region" description="Helical" evidence="5">
    <location>
        <begin position="6"/>
        <end position="26"/>
    </location>
</feature>
<name>A0AAP5UXH9_9BURK</name>
<comment type="caution">
    <text evidence="6">The sequence shown here is derived from an EMBL/GenBank/DDBJ whole genome shotgun (WGS) entry which is preliminary data.</text>
</comment>
<dbReference type="AlphaFoldDB" id="A0AAP5UXH9"/>
<evidence type="ECO:0000256" key="5">
    <source>
        <dbReference type="SAM" id="Phobius"/>
    </source>
</evidence>
<comment type="subcellular location">
    <subcellularLocation>
        <location evidence="1">Membrane</location>
        <topology evidence="1">Multi-pass membrane protein</topology>
    </subcellularLocation>
</comment>
<keyword evidence="2 5" id="KW-0812">Transmembrane</keyword>
<dbReference type="EMBL" id="JANSLM010000008">
    <property type="protein sequence ID" value="MDT8840029.1"/>
    <property type="molecule type" value="Genomic_DNA"/>
</dbReference>
<keyword evidence="3 5" id="KW-1133">Transmembrane helix</keyword>
<accession>A0AAP5UXH9</accession>